<evidence type="ECO:0000313" key="1">
    <source>
        <dbReference type="EMBL" id="OXA42782.1"/>
    </source>
</evidence>
<name>A0A226DB80_FOLCA</name>
<gene>
    <name evidence="1" type="ORF">Fcan01_22494</name>
</gene>
<dbReference type="Proteomes" id="UP000198287">
    <property type="component" value="Unassembled WGS sequence"/>
</dbReference>
<comment type="caution">
    <text evidence="1">The sequence shown here is derived from an EMBL/GenBank/DDBJ whole genome shotgun (WGS) entry which is preliminary data.</text>
</comment>
<evidence type="ECO:0000313" key="2">
    <source>
        <dbReference type="Proteomes" id="UP000198287"/>
    </source>
</evidence>
<organism evidence="1 2">
    <name type="scientific">Folsomia candida</name>
    <name type="common">Springtail</name>
    <dbReference type="NCBI Taxonomy" id="158441"/>
    <lineage>
        <taxon>Eukaryota</taxon>
        <taxon>Metazoa</taxon>
        <taxon>Ecdysozoa</taxon>
        <taxon>Arthropoda</taxon>
        <taxon>Hexapoda</taxon>
        <taxon>Collembola</taxon>
        <taxon>Entomobryomorpha</taxon>
        <taxon>Isotomoidea</taxon>
        <taxon>Isotomidae</taxon>
        <taxon>Proisotominae</taxon>
        <taxon>Folsomia</taxon>
    </lineage>
</organism>
<reference evidence="1 2" key="1">
    <citation type="submission" date="2015-12" db="EMBL/GenBank/DDBJ databases">
        <title>The genome of Folsomia candida.</title>
        <authorList>
            <person name="Faddeeva A."/>
            <person name="Derks M.F."/>
            <person name="Anvar Y."/>
            <person name="Smit S."/>
            <person name="Van Straalen N."/>
            <person name="Roelofs D."/>
        </authorList>
    </citation>
    <scope>NUCLEOTIDE SEQUENCE [LARGE SCALE GENOMIC DNA]</scope>
    <source>
        <strain evidence="1 2">VU population</strain>
        <tissue evidence="1">Whole body</tissue>
    </source>
</reference>
<proteinExistence type="predicted"/>
<dbReference type="EMBL" id="LNIX01000025">
    <property type="protein sequence ID" value="OXA42782.1"/>
    <property type="molecule type" value="Genomic_DNA"/>
</dbReference>
<keyword evidence="2" id="KW-1185">Reference proteome</keyword>
<accession>A0A226DB80</accession>
<protein>
    <submittedName>
        <fullName evidence="1">Uncharacterized protein</fullName>
    </submittedName>
</protein>
<dbReference type="AlphaFoldDB" id="A0A226DB80"/>
<sequence>MKYHHKHQNHDYERVQIKYWRNITLEVTPCLPSQIAMYLIRMESSRFGWSCSPDISYSIPTFDVPLSLPTPAHEFGMRHWPEKGREAPQITENVPLMGCTGRLSLIYPRQRHSCGINDSEKYQRGSRDVHLPSLQLSPPTIGNNGHRLPLIGDSFCLANNGAHDLQDERAKAGQWRSRVSKL</sequence>